<dbReference type="eggNOG" id="ENOG5032FVA">
    <property type="taxonomic scope" value="Bacteria"/>
</dbReference>
<dbReference type="AlphaFoldDB" id="D7E1E9"/>
<accession>D7E1E9</accession>
<dbReference type="OrthoDB" id="517700at2"/>
<keyword evidence="2" id="KW-1185">Reference proteome</keyword>
<protein>
    <submittedName>
        <fullName evidence="1">Uncharacterized protein</fullName>
    </submittedName>
</protein>
<proteinExistence type="predicted"/>
<gene>
    <name evidence="1" type="ordered locus">Aazo_0723</name>
</gene>
<dbReference type="Proteomes" id="UP000001511">
    <property type="component" value="Chromosome"/>
</dbReference>
<dbReference type="EMBL" id="CP002059">
    <property type="protein sequence ID" value="ADI63176.1"/>
    <property type="molecule type" value="Genomic_DNA"/>
</dbReference>
<dbReference type="HOGENOM" id="CLU_1388980_0_0_3"/>
<name>D7E1E9_NOSA0</name>
<reference evidence="1 2" key="1">
    <citation type="journal article" date="2010" name="PLoS ONE">
        <title>Genome erosion in a nitrogen-fixing vertically transmitted endosymbiotic multicellular cyanobacterium.</title>
        <authorList>
            <person name="Ran L."/>
            <person name="Larsson J."/>
            <person name="Vigil-Stenman T."/>
            <person name="Nylander J.A."/>
            <person name="Ininbergs K."/>
            <person name="Zheng W.W."/>
            <person name="Lapidus A."/>
            <person name="Lowry S."/>
            <person name="Haselkorn R."/>
            <person name="Bergman B."/>
        </authorList>
    </citation>
    <scope>NUCLEOTIDE SEQUENCE [LARGE SCALE GENOMIC DNA]</scope>
    <source>
        <strain evidence="1 2">0708</strain>
    </source>
</reference>
<organism evidence="1 2">
    <name type="scientific">Nostoc azollae (strain 0708)</name>
    <name type="common">Anabaena azollae (strain 0708)</name>
    <dbReference type="NCBI Taxonomy" id="551115"/>
    <lineage>
        <taxon>Bacteria</taxon>
        <taxon>Bacillati</taxon>
        <taxon>Cyanobacteriota</taxon>
        <taxon>Cyanophyceae</taxon>
        <taxon>Nostocales</taxon>
        <taxon>Nostocaceae</taxon>
        <taxon>Trichormus</taxon>
    </lineage>
</organism>
<dbReference type="KEGG" id="naz:Aazo_0723"/>
<evidence type="ECO:0000313" key="2">
    <source>
        <dbReference type="Proteomes" id="UP000001511"/>
    </source>
</evidence>
<sequence length="196" mass="22164">MKQIIRSNAVETSSQRGLVGVKLSELHPRQASIHESLVLLPKLNLSVLRTSSDIAIKNISNRSASFETEVFSNLLYLVWGSKLDFYPIVVVWVWIGKIVKVSHTQGTKIIDGMAHSSLKTQTLGEIIARAEQATRRALALKINLLKLLLDIQKTTQTATNTVETKTWLKSIHTHTKQQSSFRKSLFHWELQQPLRT</sequence>
<evidence type="ECO:0000313" key="1">
    <source>
        <dbReference type="EMBL" id="ADI63176.1"/>
    </source>
</evidence>